<comment type="caution">
    <text evidence="2">The sequence shown here is derived from an EMBL/GenBank/DDBJ whole genome shotgun (WGS) entry which is preliminary data.</text>
</comment>
<proteinExistence type="predicted"/>
<accession>A0AAD9P7N3</accession>
<dbReference type="AlphaFoldDB" id="A0AAD9P7N3"/>
<keyword evidence="1" id="KW-0732">Signal</keyword>
<organism evidence="2 3">
    <name type="scientific">Ridgeia piscesae</name>
    <name type="common">Tubeworm</name>
    <dbReference type="NCBI Taxonomy" id="27915"/>
    <lineage>
        <taxon>Eukaryota</taxon>
        <taxon>Metazoa</taxon>
        <taxon>Spiralia</taxon>
        <taxon>Lophotrochozoa</taxon>
        <taxon>Annelida</taxon>
        <taxon>Polychaeta</taxon>
        <taxon>Sedentaria</taxon>
        <taxon>Canalipalpata</taxon>
        <taxon>Sabellida</taxon>
        <taxon>Siboglinidae</taxon>
        <taxon>Ridgeia</taxon>
    </lineage>
</organism>
<gene>
    <name evidence="2" type="ORF">NP493_99g01030</name>
</gene>
<evidence type="ECO:0000313" key="3">
    <source>
        <dbReference type="Proteomes" id="UP001209878"/>
    </source>
</evidence>
<feature type="chain" id="PRO_5042241203" evidence="1">
    <location>
        <begin position="21"/>
        <end position="107"/>
    </location>
</feature>
<protein>
    <submittedName>
        <fullName evidence="2">Uncharacterized protein</fullName>
    </submittedName>
</protein>
<keyword evidence="3" id="KW-1185">Reference proteome</keyword>
<name>A0AAD9P7N3_RIDPI</name>
<evidence type="ECO:0000256" key="1">
    <source>
        <dbReference type="SAM" id="SignalP"/>
    </source>
</evidence>
<reference evidence="2" key="1">
    <citation type="journal article" date="2023" name="Mol. Biol. Evol.">
        <title>Third-Generation Sequencing Reveals the Adaptive Role of the Epigenome in Three Deep-Sea Polychaetes.</title>
        <authorList>
            <person name="Perez M."/>
            <person name="Aroh O."/>
            <person name="Sun Y."/>
            <person name="Lan Y."/>
            <person name="Juniper S.K."/>
            <person name="Young C.R."/>
            <person name="Angers B."/>
            <person name="Qian P.Y."/>
        </authorList>
    </citation>
    <scope>NUCLEOTIDE SEQUENCE</scope>
    <source>
        <strain evidence="2">R07B-5</strain>
    </source>
</reference>
<evidence type="ECO:0000313" key="2">
    <source>
        <dbReference type="EMBL" id="KAK2189694.1"/>
    </source>
</evidence>
<feature type="signal peptide" evidence="1">
    <location>
        <begin position="1"/>
        <end position="20"/>
    </location>
</feature>
<dbReference type="EMBL" id="JAODUO010000099">
    <property type="protein sequence ID" value="KAK2189694.1"/>
    <property type="molecule type" value="Genomic_DNA"/>
</dbReference>
<dbReference type="Proteomes" id="UP001209878">
    <property type="component" value="Unassembled WGS sequence"/>
</dbReference>
<sequence length="107" mass="11368">MMFCTVVATLLCLWTGSVTCAGLSGTPFKCGGHLCDGRTEYCDSQVDMCTSCELPCSQTTSDNKRCKQLCPGYSTVRSPPATTAVAAERPILPSDSQPPTAVVIIRE</sequence>